<evidence type="ECO:0000259" key="8">
    <source>
        <dbReference type="Pfam" id="PF13354"/>
    </source>
</evidence>
<dbReference type="RefSeq" id="WP_237388706.1">
    <property type="nucleotide sequence ID" value="NZ_BLJP01000001.1"/>
</dbReference>
<dbReference type="InterPro" id="IPR045155">
    <property type="entry name" value="Beta-lactam_cat"/>
</dbReference>
<evidence type="ECO:0000256" key="3">
    <source>
        <dbReference type="ARBA" id="ARBA00012865"/>
    </source>
</evidence>
<organism evidence="9 10">
    <name type="scientific">Acetobacter persici</name>
    <dbReference type="NCBI Taxonomy" id="1076596"/>
    <lineage>
        <taxon>Bacteria</taxon>
        <taxon>Pseudomonadati</taxon>
        <taxon>Pseudomonadota</taxon>
        <taxon>Alphaproteobacteria</taxon>
        <taxon>Acetobacterales</taxon>
        <taxon>Acetobacteraceae</taxon>
        <taxon>Acetobacter</taxon>
    </lineage>
</organism>
<dbReference type="NCBIfam" id="NF033103">
    <property type="entry name" value="bla_class_A"/>
    <property type="match status" value="1"/>
</dbReference>
<comment type="similarity">
    <text evidence="2 6">Belongs to the class-A beta-lactamase family.</text>
</comment>
<evidence type="ECO:0000256" key="4">
    <source>
        <dbReference type="ARBA" id="ARBA00022801"/>
    </source>
</evidence>
<evidence type="ECO:0000256" key="5">
    <source>
        <dbReference type="ARBA" id="ARBA00023251"/>
    </source>
</evidence>
<dbReference type="GO" id="GO:0008800">
    <property type="term" value="F:beta-lactamase activity"/>
    <property type="evidence" value="ECO:0007669"/>
    <property type="project" value="UniProtKB-UniRule"/>
</dbReference>
<proteinExistence type="inferred from homology"/>
<evidence type="ECO:0000256" key="1">
    <source>
        <dbReference type="ARBA" id="ARBA00001526"/>
    </source>
</evidence>
<sequence>MMFRRKFLACAPAFTAFPAFAASGAPSVIAAYEKATGGRIGVYACNLATRQRLTWRENDRFALCSTFKVSLVALVLQRVEQGKGRLDEAVSYTKADIERAVYAPVAQASLEAGKMSVRALCQAAIEQSDNACANLLLARVGGPENLTRFWRSLGDQATRLDDWEPDLNRVPPGSVRNTTTPAAMAGVLEHLLFGNVLSASSRLLLTEWLKGCQTGRNRLRAGFPAGWEVGDKTGTNGQDAAGDCAVAWPSPRTPLIVCVYTRGGHPAEDQFRAAFAGIARLAGQTLAQSSTN</sequence>
<dbReference type="SUPFAM" id="SSF56601">
    <property type="entry name" value="beta-lactamase/transpeptidase-like"/>
    <property type="match status" value="1"/>
</dbReference>
<name>A0A6V8I489_9PROT</name>
<comment type="catalytic activity">
    <reaction evidence="1 6">
        <text>a beta-lactam + H2O = a substituted beta-amino acid</text>
        <dbReference type="Rhea" id="RHEA:20401"/>
        <dbReference type="ChEBI" id="CHEBI:15377"/>
        <dbReference type="ChEBI" id="CHEBI:35627"/>
        <dbReference type="ChEBI" id="CHEBI:140347"/>
        <dbReference type="EC" id="3.5.2.6"/>
    </reaction>
</comment>
<dbReference type="Gene3D" id="3.40.710.10">
    <property type="entry name" value="DD-peptidase/beta-lactamase superfamily"/>
    <property type="match status" value="1"/>
</dbReference>
<evidence type="ECO:0000256" key="6">
    <source>
        <dbReference type="RuleBase" id="RU361140"/>
    </source>
</evidence>
<keyword evidence="7" id="KW-0732">Signal</keyword>
<dbReference type="InterPro" id="IPR006311">
    <property type="entry name" value="TAT_signal"/>
</dbReference>
<dbReference type="GO" id="GO:0046677">
    <property type="term" value="P:response to antibiotic"/>
    <property type="evidence" value="ECO:0007669"/>
    <property type="project" value="UniProtKB-UniRule"/>
</dbReference>
<evidence type="ECO:0000313" key="10">
    <source>
        <dbReference type="Proteomes" id="UP000548726"/>
    </source>
</evidence>
<feature type="signal peptide" evidence="7">
    <location>
        <begin position="1"/>
        <end position="21"/>
    </location>
</feature>
<dbReference type="PANTHER" id="PTHR35333">
    <property type="entry name" value="BETA-LACTAMASE"/>
    <property type="match status" value="1"/>
</dbReference>
<dbReference type="PROSITE" id="PS51318">
    <property type="entry name" value="TAT"/>
    <property type="match status" value="1"/>
</dbReference>
<evidence type="ECO:0000256" key="7">
    <source>
        <dbReference type="SAM" id="SignalP"/>
    </source>
</evidence>
<dbReference type="AlphaFoldDB" id="A0A6V8I489"/>
<dbReference type="EMBL" id="BLJP01000001">
    <property type="protein sequence ID" value="GFE92359.1"/>
    <property type="molecule type" value="Genomic_DNA"/>
</dbReference>
<dbReference type="PROSITE" id="PS00146">
    <property type="entry name" value="BETA_LACTAMASE_A"/>
    <property type="match status" value="1"/>
</dbReference>
<comment type="caution">
    <text evidence="9">The sequence shown here is derived from an EMBL/GenBank/DDBJ whole genome shotgun (WGS) entry which is preliminary data.</text>
</comment>
<dbReference type="Proteomes" id="UP000548726">
    <property type="component" value="Unassembled WGS sequence"/>
</dbReference>
<keyword evidence="10" id="KW-1185">Reference proteome</keyword>
<dbReference type="InterPro" id="IPR012338">
    <property type="entry name" value="Beta-lactam/transpept-like"/>
</dbReference>
<dbReference type="EC" id="3.5.2.6" evidence="3 6"/>
<dbReference type="Pfam" id="PF13354">
    <property type="entry name" value="Beta-lactamase2"/>
    <property type="match status" value="1"/>
</dbReference>
<accession>A0A6V8I489</accession>
<protein>
    <recommendedName>
        <fullName evidence="3 6">Beta-lactamase</fullName>
        <ecNumber evidence="3 6">3.5.2.6</ecNumber>
    </recommendedName>
</protein>
<dbReference type="PRINTS" id="PR00118">
    <property type="entry name" value="BLACTAMASEA"/>
</dbReference>
<dbReference type="GO" id="GO:0030655">
    <property type="term" value="P:beta-lactam antibiotic catabolic process"/>
    <property type="evidence" value="ECO:0007669"/>
    <property type="project" value="InterPro"/>
</dbReference>
<reference evidence="9 10" key="1">
    <citation type="journal article" date="2020" name="Cell Rep.">
        <title>Local necrotic cells trigger systemic immune activation via gut microbiome dysbiosis in Drosophila.</title>
        <authorList>
            <person name="Kosakamoto H."/>
            <person name="Yamauchi T."/>
            <person name="Akuzawa-Tokita Y."/>
            <person name="Nishimura K."/>
            <person name="Soga T."/>
            <person name="Murakami T."/>
            <person name="Mori H."/>
            <person name="Yamamoto K."/>
            <person name="Miyazaki R."/>
            <person name="Koto A."/>
            <person name="Miura M."/>
            <person name="Obata F."/>
        </authorList>
    </citation>
    <scope>NUCLEOTIDE SEQUENCE [LARGE SCALE GENOMIC DNA]</scope>
    <source>
        <strain evidence="9 10">Ai</strain>
    </source>
</reference>
<gene>
    <name evidence="9" type="primary">bla</name>
    <name evidence="9" type="ORF">DmAi_04180</name>
</gene>
<keyword evidence="4 6" id="KW-0378">Hydrolase</keyword>
<dbReference type="InterPro" id="IPR023650">
    <property type="entry name" value="Beta-lactam_class-A_AS"/>
</dbReference>
<feature type="domain" description="Beta-lactamase class A catalytic" evidence="8">
    <location>
        <begin position="41"/>
        <end position="261"/>
    </location>
</feature>
<dbReference type="PANTHER" id="PTHR35333:SF3">
    <property type="entry name" value="BETA-LACTAMASE-TYPE TRANSPEPTIDASE FOLD CONTAINING PROTEIN"/>
    <property type="match status" value="1"/>
</dbReference>
<keyword evidence="5 6" id="KW-0046">Antibiotic resistance</keyword>
<dbReference type="InterPro" id="IPR000871">
    <property type="entry name" value="Beta-lactam_class-A"/>
</dbReference>
<evidence type="ECO:0000256" key="2">
    <source>
        <dbReference type="ARBA" id="ARBA00009009"/>
    </source>
</evidence>
<evidence type="ECO:0000313" key="9">
    <source>
        <dbReference type="EMBL" id="GFE92359.1"/>
    </source>
</evidence>
<feature type="chain" id="PRO_5028225934" description="Beta-lactamase" evidence="7">
    <location>
        <begin position="22"/>
        <end position="292"/>
    </location>
</feature>